<keyword evidence="3" id="KW-0813">Transport</keyword>
<dbReference type="GO" id="GO:0031902">
    <property type="term" value="C:late endosome membrane"/>
    <property type="evidence" value="ECO:0007669"/>
    <property type="project" value="TreeGrafter"/>
</dbReference>
<proteinExistence type="evidence at transcript level"/>
<reference evidence="10" key="1">
    <citation type="journal article" date="2007" name="Proc. Natl. Acad. Sci. U.S.A.">
        <title>Spliced leader RNA trans-splicing in dinoflagellates.</title>
        <authorList>
            <person name="Zhang H."/>
            <person name="Hou Y."/>
            <person name="Miranda L."/>
            <person name="Campbell D.A."/>
            <person name="Sturm N.R."/>
            <person name="Gaasterland T."/>
            <person name="Lin S."/>
        </authorList>
    </citation>
    <scope>NUCLEOTIDE SEQUENCE</scope>
</reference>
<dbReference type="Pfam" id="PF12352">
    <property type="entry name" value="V-SNARE_C"/>
    <property type="match status" value="1"/>
</dbReference>
<dbReference type="FunFam" id="1.20.5.110:FF:000002">
    <property type="entry name" value="Vesicle transport through interaction with t-SNAREsB"/>
    <property type="match status" value="1"/>
</dbReference>
<keyword evidence="8 9" id="KW-0472">Membrane</keyword>
<evidence type="ECO:0000256" key="1">
    <source>
        <dbReference type="ARBA" id="ARBA00004211"/>
    </source>
</evidence>
<comment type="similarity">
    <text evidence="2">Belongs to the VTI1 family.</text>
</comment>
<dbReference type="PANTHER" id="PTHR21230:SF26">
    <property type="entry name" value="VESICLE TRANSPORT THROUGH INTERACTION WITH T-SNARES HOMOLOG 1A"/>
    <property type="match status" value="1"/>
</dbReference>
<dbReference type="GO" id="GO:0005789">
    <property type="term" value="C:endoplasmic reticulum membrane"/>
    <property type="evidence" value="ECO:0007669"/>
    <property type="project" value="TreeGrafter"/>
</dbReference>
<organism evidence="10">
    <name type="scientific">Pfiesteria piscicida</name>
    <name type="common">Phantom dinoflagellate</name>
    <dbReference type="NCBI Taxonomy" id="71001"/>
    <lineage>
        <taxon>Eukaryota</taxon>
        <taxon>Sar</taxon>
        <taxon>Alveolata</taxon>
        <taxon>Dinophyceae</taxon>
        <taxon>Peridiniales</taxon>
        <taxon>Pfiesteriaceae</taxon>
        <taxon>Pfiesteria</taxon>
    </lineage>
</organism>
<evidence type="ECO:0000256" key="2">
    <source>
        <dbReference type="ARBA" id="ARBA00006108"/>
    </source>
</evidence>
<dbReference type="CDD" id="cd15862">
    <property type="entry name" value="SNARE_Vti1"/>
    <property type="match status" value="1"/>
</dbReference>
<name>A3E3D5_PFIPI</name>
<protein>
    <submittedName>
        <fullName evidence="10">Vesicle transport v-SNARE protein</fullName>
    </submittedName>
</protein>
<dbReference type="GO" id="GO:0005484">
    <property type="term" value="F:SNAP receptor activity"/>
    <property type="evidence" value="ECO:0007669"/>
    <property type="project" value="TreeGrafter"/>
</dbReference>
<evidence type="ECO:0000313" key="10">
    <source>
        <dbReference type="EMBL" id="ABI14202.1"/>
    </source>
</evidence>
<evidence type="ECO:0000256" key="5">
    <source>
        <dbReference type="ARBA" id="ARBA00022927"/>
    </source>
</evidence>
<dbReference type="GO" id="GO:0006906">
    <property type="term" value="P:vesicle fusion"/>
    <property type="evidence" value="ECO:0007669"/>
    <property type="project" value="TreeGrafter"/>
</dbReference>
<dbReference type="Gene3D" id="1.20.5.110">
    <property type="match status" value="1"/>
</dbReference>
<dbReference type="SUPFAM" id="SSF58038">
    <property type="entry name" value="SNARE fusion complex"/>
    <property type="match status" value="1"/>
</dbReference>
<dbReference type="GO" id="GO:0031201">
    <property type="term" value="C:SNARE complex"/>
    <property type="evidence" value="ECO:0007669"/>
    <property type="project" value="TreeGrafter"/>
</dbReference>
<keyword evidence="5" id="KW-0653">Protein transport</keyword>
<dbReference type="EMBL" id="DQ864788">
    <property type="protein sequence ID" value="ABI14203.1"/>
    <property type="molecule type" value="mRNA"/>
</dbReference>
<evidence type="ECO:0000256" key="4">
    <source>
        <dbReference type="ARBA" id="ARBA00022692"/>
    </source>
</evidence>
<keyword evidence="7" id="KW-0175">Coiled coil</keyword>
<dbReference type="PANTHER" id="PTHR21230">
    <property type="entry name" value="VESICLE TRANSPORT V-SNARE PROTEIN VTI1-RELATED"/>
    <property type="match status" value="1"/>
</dbReference>
<evidence type="ECO:0000256" key="3">
    <source>
        <dbReference type="ARBA" id="ARBA00022448"/>
    </source>
</evidence>
<dbReference type="GO" id="GO:0012507">
    <property type="term" value="C:ER to Golgi transport vesicle membrane"/>
    <property type="evidence" value="ECO:0007669"/>
    <property type="project" value="TreeGrafter"/>
</dbReference>
<keyword evidence="6 9" id="KW-1133">Transmembrane helix</keyword>
<comment type="subcellular location">
    <subcellularLocation>
        <location evidence="1">Membrane</location>
        <topology evidence="1">Single-pass type IV membrane protein</topology>
    </subcellularLocation>
</comment>
<feature type="transmembrane region" description="Helical" evidence="9">
    <location>
        <begin position="86"/>
        <end position="107"/>
    </location>
</feature>
<dbReference type="GO" id="GO:0005794">
    <property type="term" value="C:Golgi apparatus"/>
    <property type="evidence" value="ECO:0007669"/>
    <property type="project" value="TreeGrafter"/>
</dbReference>
<evidence type="ECO:0000256" key="6">
    <source>
        <dbReference type="ARBA" id="ARBA00022989"/>
    </source>
</evidence>
<dbReference type="EMBL" id="DQ864787">
    <property type="protein sequence ID" value="ABI14202.1"/>
    <property type="molecule type" value="mRNA"/>
</dbReference>
<accession>A3E3D5</accession>
<dbReference type="GO" id="GO:0000149">
    <property type="term" value="F:SNARE binding"/>
    <property type="evidence" value="ECO:0007669"/>
    <property type="project" value="TreeGrafter"/>
</dbReference>
<evidence type="ECO:0000256" key="7">
    <source>
        <dbReference type="ARBA" id="ARBA00023054"/>
    </source>
</evidence>
<keyword evidence="4 9" id="KW-0812">Transmembrane</keyword>
<evidence type="ECO:0000256" key="8">
    <source>
        <dbReference type="ARBA" id="ARBA00023136"/>
    </source>
</evidence>
<dbReference type="GO" id="GO:0015031">
    <property type="term" value="P:protein transport"/>
    <property type="evidence" value="ECO:0007669"/>
    <property type="project" value="UniProtKB-KW"/>
</dbReference>
<evidence type="ECO:0000256" key="9">
    <source>
        <dbReference type="SAM" id="Phobius"/>
    </source>
</evidence>
<sequence length="110" mass="12782">MEADDSKRLQLLESGRKLEQTRMHILEANRTALETEQTGFAVLTDLARQREQIQRTSDQVAQVNSNITQSNRVMVQMSRRAMIKRMALAFMVVVLVLTLALVMYFLWIKR</sequence>
<dbReference type="AlphaFoldDB" id="A3E3D5"/>